<comment type="caution">
    <text evidence="1">The sequence shown here is derived from an EMBL/GenBank/DDBJ whole genome shotgun (WGS) entry which is preliminary data.</text>
</comment>
<gene>
    <name evidence="1" type="ORF">A2W52_04450</name>
</gene>
<evidence type="ECO:0000313" key="1">
    <source>
        <dbReference type="EMBL" id="OHA23403.1"/>
    </source>
</evidence>
<organism evidence="1 2">
    <name type="scientific">Candidatus Taylorbacteria bacterium RIFCSPHIGHO2_02_49_25</name>
    <dbReference type="NCBI Taxonomy" id="1802305"/>
    <lineage>
        <taxon>Bacteria</taxon>
        <taxon>Candidatus Tayloriibacteriota</taxon>
    </lineage>
</organism>
<name>A0A1G2MHT1_9BACT</name>
<evidence type="ECO:0000313" key="2">
    <source>
        <dbReference type="Proteomes" id="UP000176493"/>
    </source>
</evidence>
<dbReference type="GO" id="GO:0046872">
    <property type="term" value="F:metal ion binding"/>
    <property type="evidence" value="ECO:0007669"/>
    <property type="project" value="InterPro"/>
</dbReference>
<dbReference type="GO" id="GO:0003993">
    <property type="term" value="F:acid phosphatase activity"/>
    <property type="evidence" value="ECO:0007669"/>
    <property type="project" value="InterPro"/>
</dbReference>
<dbReference type="InterPro" id="IPR008963">
    <property type="entry name" value="Purple_acid_Pase-like_N"/>
</dbReference>
<sequence>MSTEVFSSTTNSATIQWLTNEPARSRILYSTTYPFVYDFAATVADPLPFDLMQEVILANLNPNTAYFYVRESTDLTNNVQLTTARTFRTGQ</sequence>
<dbReference type="EMBL" id="MHRJ01000007">
    <property type="protein sequence ID" value="OHA23403.1"/>
    <property type="molecule type" value="Genomic_DNA"/>
</dbReference>
<dbReference type="Gene3D" id="2.60.40.380">
    <property type="entry name" value="Purple acid phosphatase-like, N-terminal"/>
    <property type="match status" value="1"/>
</dbReference>
<evidence type="ECO:0008006" key="3">
    <source>
        <dbReference type="Google" id="ProtNLM"/>
    </source>
</evidence>
<accession>A0A1G2MHT1</accession>
<proteinExistence type="predicted"/>
<dbReference type="AlphaFoldDB" id="A0A1G2MHT1"/>
<dbReference type="SUPFAM" id="SSF49363">
    <property type="entry name" value="Purple acid phosphatase, N-terminal domain"/>
    <property type="match status" value="1"/>
</dbReference>
<protein>
    <recommendedName>
        <fullName evidence="3">Purple acid phosphatase N-terminal domain-containing protein</fullName>
    </recommendedName>
</protein>
<dbReference type="Proteomes" id="UP000176493">
    <property type="component" value="Unassembled WGS sequence"/>
</dbReference>
<reference evidence="1 2" key="1">
    <citation type="journal article" date="2016" name="Nat. Commun.">
        <title>Thousands of microbial genomes shed light on interconnected biogeochemical processes in an aquifer system.</title>
        <authorList>
            <person name="Anantharaman K."/>
            <person name="Brown C.T."/>
            <person name="Hug L.A."/>
            <person name="Sharon I."/>
            <person name="Castelle C.J."/>
            <person name="Probst A.J."/>
            <person name="Thomas B.C."/>
            <person name="Singh A."/>
            <person name="Wilkins M.J."/>
            <person name="Karaoz U."/>
            <person name="Brodie E.L."/>
            <person name="Williams K.H."/>
            <person name="Hubbard S.S."/>
            <person name="Banfield J.F."/>
        </authorList>
    </citation>
    <scope>NUCLEOTIDE SEQUENCE [LARGE SCALE GENOMIC DNA]</scope>
</reference>